<evidence type="ECO:0000256" key="17">
    <source>
        <dbReference type="ARBA" id="ARBA00022553"/>
    </source>
</evidence>
<feature type="compositionally biased region" description="Low complexity" evidence="42">
    <location>
        <begin position="787"/>
        <end position="799"/>
    </location>
</feature>
<dbReference type="PRINTS" id="PR00109">
    <property type="entry name" value="TYRKINASE"/>
</dbReference>
<dbReference type="GO" id="GO:0005905">
    <property type="term" value="C:clathrin-coated pit"/>
    <property type="evidence" value="ECO:0007669"/>
    <property type="project" value="UniProtKB-SubCell"/>
</dbReference>
<feature type="binding site" evidence="39 41">
    <location>
        <position position="244"/>
    </location>
    <ligand>
        <name>ATP</name>
        <dbReference type="ChEBI" id="CHEBI:30616"/>
    </ligand>
</feature>
<evidence type="ECO:0000256" key="11">
    <source>
        <dbReference type="ARBA" id="ARBA00012513"/>
    </source>
</evidence>
<feature type="region of interest" description="Disordered" evidence="42">
    <location>
        <begin position="631"/>
        <end position="700"/>
    </location>
</feature>
<evidence type="ECO:0000256" key="27">
    <source>
        <dbReference type="ARBA" id="ARBA00022949"/>
    </source>
</evidence>
<dbReference type="FunFam" id="4.10.680.10:FF:000001">
    <property type="entry name" value="activated CDC42 kinase 1 isoform X1"/>
    <property type="match status" value="1"/>
</dbReference>
<dbReference type="PROSITE" id="PS50030">
    <property type="entry name" value="UBA"/>
    <property type="match status" value="1"/>
</dbReference>
<keyword evidence="18" id="KW-0254">Endocytosis</keyword>
<dbReference type="InterPro" id="IPR015116">
    <property type="entry name" value="Cdc42-bd-like"/>
</dbReference>
<evidence type="ECO:0000256" key="37">
    <source>
        <dbReference type="ARBA" id="ARBA00077194"/>
    </source>
</evidence>
<dbReference type="InterPro" id="IPR008266">
    <property type="entry name" value="Tyr_kinase_AS"/>
</dbReference>
<keyword evidence="27" id="KW-0965">Cell junction</keyword>
<keyword evidence="19" id="KW-0808">Transferase</keyword>
<evidence type="ECO:0000256" key="31">
    <source>
        <dbReference type="ARBA" id="ARBA00023242"/>
    </source>
</evidence>
<comment type="catalytic activity">
    <reaction evidence="34">
        <text>L-seryl-[protein] + ATP = O-phospho-L-seryl-[protein] + ADP + H(+)</text>
        <dbReference type="Rhea" id="RHEA:17989"/>
        <dbReference type="Rhea" id="RHEA-COMP:9863"/>
        <dbReference type="Rhea" id="RHEA-COMP:11604"/>
        <dbReference type="ChEBI" id="CHEBI:15378"/>
        <dbReference type="ChEBI" id="CHEBI:29999"/>
        <dbReference type="ChEBI" id="CHEBI:30616"/>
        <dbReference type="ChEBI" id="CHEBI:83421"/>
        <dbReference type="ChEBI" id="CHEBI:456216"/>
        <dbReference type="EC" id="2.7.11.1"/>
    </reaction>
</comment>
<dbReference type="Pfam" id="PF07714">
    <property type="entry name" value="PK_Tyr_Ser-Thr"/>
    <property type="match status" value="1"/>
</dbReference>
<evidence type="ECO:0000313" key="46">
    <source>
        <dbReference type="Proteomes" id="UP001318040"/>
    </source>
</evidence>
<feature type="binding site" evidence="39">
    <location>
        <begin position="218"/>
        <end position="226"/>
    </location>
    <ligand>
        <name>ATP</name>
        <dbReference type="ChEBI" id="CHEBI:30616"/>
    </ligand>
</feature>
<keyword evidence="25" id="KW-0460">Magnesium</keyword>
<dbReference type="GO" id="GO:0005829">
    <property type="term" value="C:cytosol"/>
    <property type="evidence" value="ECO:0007669"/>
    <property type="project" value="UniProtKB-SubCell"/>
</dbReference>
<feature type="domain" description="UBA" evidence="45">
    <location>
        <begin position="1212"/>
        <end position="1257"/>
    </location>
</feature>
<dbReference type="GeneID" id="116950409"/>
<dbReference type="RefSeq" id="XP_032824012.1">
    <property type="nucleotide sequence ID" value="XM_032968121.1"/>
</dbReference>
<dbReference type="Pfam" id="PF09027">
    <property type="entry name" value="GTPase_binding"/>
    <property type="match status" value="1"/>
</dbReference>
<evidence type="ECO:0000259" key="44">
    <source>
        <dbReference type="PROSITE" id="PS50011"/>
    </source>
</evidence>
<keyword evidence="31" id="KW-0539">Nucleus</keyword>
<dbReference type="GO" id="GO:0007165">
    <property type="term" value="P:signal transduction"/>
    <property type="evidence" value="ECO:0007669"/>
    <property type="project" value="InterPro"/>
</dbReference>
<dbReference type="Pfam" id="PF14604">
    <property type="entry name" value="SH3_9"/>
    <property type="match status" value="1"/>
</dbReference>
<dbReference type="GO" id="GO:0046872">
    <property type="term" value="F:metal ion binding"/>
    <property type="evidence" value="ECO:0007669"/>
    <property type="project" value="UniProtKB-KW"/>
</dbReference>
<feature type="compositionally biased region" description="Gly residues" evidence="42">
    <location>
        <begin position="636"/>
        <end position="661"/>
    </location>
</feature>
<evidence type="ECO:0000256" key="34">
    <source>
        <dbReference type="ARBA" id="ARBA00048679"/>
    </source>
</evidence>
<keyword evidence="17" id="KW-0597">Phosphoprotein</keyword>
<dbReference type="GO" id="GO:0004712">
    <property type="term" value="F:protein serine/threonine/tyrosine kinase activity"/>
    <property type="evidence" value="ECO:0007669"/>
    <property type="project" value="InterPro"/>
</dbReference>
<dbReference type="PROSITE" id="PS00107">
    <property type="entry name" value="PROTEIN_KINASE_ATP"/>
    <property type="match status" value="1"/>
</dbReference>
<evidence type="ECO:0000256" key="26">
    <source>
        <dbReference type="ARBA" id="ARBA00022843"/>
    </source>
</evidence>
<dbReference type="KEGG" id="pmrn:116950409"/>
<dbReference type="PROSITE" id="PS00109">
    <property type="entry name" value="PROTEIN_KINASE_TYR"/>
    <property type="match status" value="1"/>
</dbReference>
<evidence type="ECO:0000256" key="13">
    <source>
        <dbReference type="ARBA" id="ARBA00022475"/>
    </source>
</evidence>
<comment type="subcellular location">
    <subcellularLocation>
        <location evidence="8">Cell junction</location>
        <location evidence="8">Adherens junction</location>
    </subcellularLocation>
    <subcellularLocation>
        <location evidence="6">Cell membrane</location>
    </subcellularLocation>
    <subcellularLocation>
        <location evidence="7">Cytoplasm</location>
        <location evidence="7">Cytosol</location>
    </subcellularLocation>
    <subcellularLocation>
        <location evidence="5">Cytoplasmic vesicle membrane</location>
        <topology evidence="5">Peripheral membrane protein</topology>
        <orientation evidence="5">Cytoplasmic side</orientation>
    </subcellularLocation>
    <subcellularLocation>
        <location evidence="3">Cytoplasmic vesicle</location>
        <location evidence="3">Clathrin-coated vesicle</location>
    </subcellularLocation>
    <subcellularLocation>
        <location evidence="4">Endosome</location>
    </subcellularLocation>
    <subcellularLocation>
        <location evidence="9">Membrane</location>
        <location evidence="9">Clathrin-coated pit</location>
    </subcellularLocation>
    <subcellularLocation>
        <location evidence="2">Nucleus</location>
    </subcellularLocation>
</comment>
<keyword evidence="29" id="KW-0829">Tyrosine-protein kinase</keyword>
<dbReference type="PROSITE" id="PS50011">
    <property type="entry name" value="PROTEIN_KINASE_DOM"/>
    <property type="match status" value="1"/>
</dbReference>
<feature type="region of interest" description="Disordered" evidence="42">
    <location>
        <begin position="885"/>
        <end position="996"/>
    </location>
</feature>
<evidence type="ECO:0000259" key="45">
    <source>
        <dbReference type="PROSITE" id="PS50030"/>
    </source>
</evidence>
<reference evidence="47" key="1">
    <citation type="submission" date="2025-08" db="UniProtKB">
        <authorList>
            <consortium name="RefSeq"/>
        </authorList>
    </citation>
    <scope>IDENTIFICATION</scope>
    <source>
        <tissue evidence="47">Sperm</tissue>
    </source>
</reference>
<keyword evidence="30" id="KW-0168">Coated pit</keyword>
<feature type="domain" description="SH3" evidence="43">
    <location>
        <begin position="474"/>
        <end position="534"/>
    </location>
</feature>
<dbReference type="EC" id="2.7.10.2" evidence="10"/>
<dbReference type="InterPro" id="IPR030220">
    <property type="entry name" value="Ack1_UBA_dom"/>
</dbReference>
<dbReference type="InterPro" id="IPR000719">
    <property type="entry name" value="Prot_kinase_dom"/>
</dbReference>
<dbReference type="InterPro" id="IPR011009">
    <property type="entry name" value="Kinase-like_dom_sf"/>
</dbReference>
<dbReference type="Gene3D" id="3.30.200.20">
    <property type="entry name" value="Phosphorylase Kinase, domain 1"/>
    <property type="match status" value="1"/>
</dbReference>
<evidence type="ECO:0000256" key="18">
    <source>
        <dbReference type="ARBA" id="ARBA00022583"/>
    </source>
</evidence>
<comment type="similarity">
    <text evidence="35">Belongs to the protein kinase superfamily. Tyr protein kinase family.</text>
</comment>
<dbReference type="InterPro" id="IPR020635">
    <property type="entry name" value="Tyr_kinase_cat_dom"/>
</dbReference>
<dbReference type="InterPro" id="IPR050198">
    <property type="entry name" value="Non-receptor_tyrosine_kinases"/>
</dbReference>
<dbReference type="Gene3D" id="4.10.680.10">
    <property type="entry name" value="Cdc42-like binding domain"/>
    <property type="match status" value="1"/>
</dbReference>
<feature type="active site" description="Proton acceptor" evidence="38">
    <location>
        <position position="338"/>
    </location>
</feature>
<dbReference type="SMART" id="SM00219">
    <property type="entry name" value="TyrKc"/>
    <property type="match status" value="1"/>
</dbReference>
<evidence type="ECO:0000256" key="41">
    <source>
        <dbReference type="PROSITE-ProRule" id="PRU10141"/>
    </source>
</evidence>
<evidence type="ECO:0000256" key="23">
    <source>
        <dbReference type="ARBA" id="ARBA00022777"/>
    </source>
</evidence>
<feature type="region of interest" description="Disordered" evidence="42">
    <location>
        <begin position="591"/>
        <end position="613"/>
    </location>
</feature>
<keyword evidence="23 47" id="KW-0418">Kinase</keyword>
<feature type="compositionally biased region" description="Low complexity" evidence="42">
    <location>
        <begin position="10"/>
        <end position="36"/>
    </location>
</feature>
<keyword evidence="21 39" id="KW-0547">Nucleotide-binding</keyword>
<evidence type="ECO:0000256" key="33">
    <source>
        <dbReference type="ARBA" id="ARBA00047899"/>
    </source>
</evidence>
<evidence type="ECO:0000256" key="28">
    <source>
        <dbReference type="ARBA" id="ARBA00023136"/>
    </source>
</evidence>
<dbReference type="GO" id="GO:0005912">
    <property type="term" value="C:adherens junction"/>
    <property type="evidence" value="ECO:0007669"/>
    <property type="project" value="UniProtKB-SubCell"/>
</dbReference>
<dbReference type="CDD" id="cd09539">
    <property type="entry name" value="SAM_TNK-like"/>
    <property type="match status" value="1"/>
</dbReference>
<dbReference type="InterPro" id="IPR037085">
    <property type="entry name" value="Cdc42-bd-like_dom_sf"/>
</dbReference>
<keyword evidence="15" id="KW-0963">Cytoplasm</keyword>
<dbReference type="GO" id="GO:0005886">
    <property type="term" value="C:plasma membrane"/>
    <property type="evidence" value="ECO:0007669"/>
    <property type="project" value="UniProtKB-SubCell"/>
</dbReference>
<dbReference type="FunFam" id="1.10.510.10:FF:000080">
    <property type="entry name" value="Putative activated CDC42 kinase 1"/>
    <property type="match status" value="1"/>
</dbReference>
<dbReference type="InterPro" id="IPR036028">
    <property type="entry name" value="SH3-like_dom_sf"/>
</dbReference>
<dbReference type="GO" id="GO:0004715">
    <property type="term" value="F:non-membrane spanning protein tyrosine kinase activity"/>
    <property type="evidence" value="ECO:0007669"/>
    <property type="project" value="UniProtKB-EC"/>
</dbReference>
<keyword evidence="12 40" id="KW-0728">SH3 domain</keyword>
<evidence type="ECO:0000256" key="38">
    <source>
        <dbReference type="PIRSR" id="PIRSR630220-1"/>
    </source>
</evidence>
<dbReference type="GO" id="GO:0005524">
    <property type="term" value="F:ATP binding"/>
    <property type="evidence" value="ECO:0007669"/>
    <property type="project" value="UniProtKB-UniRule"/>
</dbReference>
<evidence type="ECO:0000256" key="39">
    <source>
        <dbReference type="PIRSR" id="PIRSR630220-2"/>
    </source>
</evidence>
<evidence type="ECO:0000256" key="25">
    <source>
        <dbReference type="ARBA" id="ARBA00022842"/>
    </source>
</evidence>
<evidence type="ECO:0000259" key="43">
    <source>
        <dbReference type="PROSITE" id="PS50002"/>
    </source>
</evidence>
<keyword evidence="26" id="KW-0832">Ubl conjugation</keyword>
<dbReference type="FunFam" id="3.30.200.20:FF:000107">
    <property type="entry name" value="Putative activated CDC42 kinase 1"/>
    <property type="match status" value="1"/>
</dbReference>
<evidence type="ECO:0000256" key="15">
    <source>
        <dbReference type="ARBA" id="ARBA00022490"/>
    </source>
</evidence>
<keyword evidence="24 39" id="KW-0067">ATP-binding</keyword>
<dbReference type="InterPro" id="IPR055175">
    <property type="entry name" value="ACK/TNK-like_SAM"/>
</dbReference>
<feature type="compositionally biased region" description="Basic and acidic residues" evidence="42">
    <location>
        <begin position="67"/>
        <end position="81"/>
    </location>
</feature>
<feature type="region of interest" description="Disordered" evidence="42">
    <location>
        <begin position="712"/>
        <end position="856"/>
    </location>
</feature>
<gene>
    <name evidence="47" type="primary">TNK2</name>
</gene>
<dbReference type="PANTHER" id="PTHR24418">
    <property type="entry name" value="TYROSINE-PROTEIN KINASE"/>
    <property type="match status" value="1"/>
</dbReference>
<evidence type="ECO:0000256" key="9">
    <source>
        <dbReference type="ARBA" id="ARBA00004600"/>
    </source>
</evidence>
<evidence type="ECO:0000256" key="10">
    <source>
        <dbReference type="ARBA" id="ARBA00011903"/>
    </source>
</evidence>
<dbReference type="InterPro" id="IPR001452">
    <property type="entry name" value="SH3_domain"/>
</dbReference>
<evidence type="ECO:0000256" key="1">
    <source>
        <dbReference type="ARBA" id="ARBA00001946"/>
    </source>
</evidence>
<dbReference type="Pfam" id="PF22931">
    <property type="entry name" value="SAM_TNK"/>
    <property type="match status" value="1"/>
</dbReference>
<keyword evidence="14" id="KW-0488">Methylation</keyword>
<dbReference type="GO" id="GO:0004674">
    <property type="term" value="F:protein serine/threonine kinase activity"/>
    <property type="evidence" value="ECO:0007669"/>
    <property type="project" value="UniProtKB-KW"/>
</dbReference>
<dbReference type="AlphaFoldDB" id="A0AAJ7TWP7"/>
<feature type="compositionally biased region" description="Low complexity" evidence="42">
    <location>
        <begin position="682"/>
        <end position="693"/>
    </location>
</feature>
<evidence type="ECO:0000256" key="21">
    <source>
        <dbReference type="ARBA" id="ARBA00022741"/>
    </source>
</evidence>
<feature type="compositionally biased region" description="Basic and acidic residues" evidence="42">
    <location>
        <begin position="828"/>
        <end position="838"/>
    </location>
</feature>
<feature type="region of interest" description="Disordered" evidence="42">
    <location>
        <begin position="1"/>
        <end position="82"/>
    </location>
</feature>
<evidence type="ECO:0000256" key="8">
    <source>
        <dbReference type="ARBA" id="ARBA00004536"/>
    </source>
</evidence>
<dbReference type="InterPro" id="IPR049587">
    <property type="entry name" value="TNK-like_SAM"/>
</dbReference>
<comment type="catalytic activity">
    <reaction evidence="33">
        <text>L-threonyl-[protein] + ATP = O-phospho-L-threonyl-[protein] + ADP + H(+)</text>
        <dbReference type="Rhea" id="RHEA:46608"/>
        <dbReference type="Rhea" id="RHEA-COMP:11060"/>
        <dbReference type="Rhea" id="RHEA-COMP:11605"/>
        <dbReference type="ChEBI" id="CHEBI:15378"/>
        <dbReference type="ChEBI" id="CHEBI:30013"/>
        <dbReference type="ChEBI" id="CHEBI:30616"/>
        <dbReference type="ChEBI" id="CHEBI:61977"/>
        <dbReference type="ChEBI" id="CHEBI:456216"/>
        <dbReference type="EC" id="2.7.11.1"/>
    </reaction>
</comment>
<dbReference type="Proteomes" id="UP001318040">
    <property type="component" value="Chromosome 39"/>
</dbReference>
<dbReference type="SUPFAM" id="SSF50044">
    <property type="entry name" value="SH3-domain"/>
    <property type="match status" value="1"/>
</dbReference>
<feature type="compositionally biased region" description="Gly residues" evidence="42">
    <location>
        <begin position="839"/>
        <end position="848"/>
    </location>
</feature>
<keyword evidence="32" id="KW-0968">Cytoplasmic vesicle</keyword>
<organism evidence="46 47">
    <name type="scientific">Petromyzon marinus</name>
    <name type="common">Sea lamprey</name>
    <dbReference type="NCBI Taxonomy" id="7757"/>
    <lineage>
        <taxon>Eukaryota</taxon>
        <taxon>Metazoa</taxon>
        <taxon>Chordata</taxon>
        <taxon>Craniata</taxon>
        <taxon>Vertebrata</taxon>
        <taxon>Cyclostomata</taxon>
        <taxon>Hyperoartia</taxon>
        <taxon>Petromyzontiformes</taxon>
        <taxon>Petromyzontidae</taxon>
        <taxon>Petromyzon</taxon>
    </lineage>
</organism>
<dbReference type="InterPro" id="IPR017441">
    <property type="entry name" value="Protein_kinase_ATP_BS"/>
</dbReference>
<evidence type="ECO:0000256" key="19">
    <source>
        <dbReference type="ARBA" id="ARBA00022679"/>
    </source>
</evidence>
<evidence type="ECO:0000256" key="5">
    <source>
        <dbReference type="ARBA" id="ARBA00004180"/>
    </source>
</evidence>
<accession>A0AAJ7TWP7</accession>
<dbReference type="Gene3D" id="1.10.510.10">
    <property type="entry name" value="Transferase(Phosphotransferase) domain 1"/>
    <property type="match status" value="1"/>
</dbReference>
<dbReference type="GO" id="GO:0006897">
    <property type="term" value="P:endocytosis"/>
    <property type="evidence" value="ECO:0007669"/>
    <property type="project" value="UniProtKB-KW"/>
</dbReference>
<comment type="cofactor">
    <cofactor evidence="1">
        <name>Mg(2+)</name>
        <dbReference type="ChEBI" id="CHEBI:18420"/>
    </cofactor>
</comment>
<dbReference type="Gene3D" id="1.10.8.10">
    <property type="entry name" value="DNA helicase RuvA subunit, C-terminal domain"/>
    <property type="match status" value="1"/>
</dbReference>
<evidence type="ECO:0000256" key="42">
    <source>
        <dbReference type="SAM" id="MobiDB-lite"/>
    </source>
</evidence>
<evidence type="ECO:0000256" key="24">
    <source>
        <dbReference type="ARBA" id="ARBA00022840"/>
    </source>
</evidence>
<dbReference type="CDD" id="cd14274">
    <property type="entry name" value="UBA_ACK1"/>
    <property type="match status" value="1"/>
</dbReference>
<evidence type="ECO:0000256" key="35">
    <source>
        <dbReference type="ARBA" id="ARBA00060742"/>
    </source>
</evidence>
<dbReference type="CDD" id="cd14328">
    <property type="entry name" value="UBA_TNK1"/>
    <property type="match status" value="1"/>
</dbReference>
<dbReference type="GO" id="GO:0005634">
    <property type="term" value="C:nucleus"/>
    <property type="evidence" value="ECO:0007669"/>
    <property type="project" value="UniProtKB-SubCell"/>
</dbReference>
<evidence type="ECO:0000256" key="29">
    <source>
        <dbReference type="ARBA" id="ARBA00023137"/>
    </source>
</evidence>
<evidence type="ECO:0000256" key="12">
    <source>
        <dbReference type="ARBA" id="ARBA00022443"/>
    </source>
</evidence>
<dbReference type="SUPFAM" id="SSF56112">
    <property type="entry name" value="Protein kinase-like (PK-like)"/>
    <property type="match status" value="1"/>
</dbReference>
<evidence type="ECO:0000256" key="7">
    <source>
        <dbReference type="ARBA" id="ARBA00004514"/>
    </source>
</evidence>
<evidence type="ECO:0000256" key="2">
    <source>
        <dbReference type="ARBA" id="ARBA00004123"/>
    </source>
</evidence>
<evidence type="ECO:0000256" key="4">
    <source>
        <dbReference type="ARBA" id="ARBA00004177"/>
    </source>
</evidence>
<keyword evidence="28" id="KW-0472">Membrane</keyword>
<evidence type="ECO:0000256" key="14">
    <source>
        <dbReference type="ARBA" id="ARBA00022481"/>
    </source>
</evidence>
<feature type="domain" description="Protein kinase" evidence="44">
    <location>
        <begin position="212"/>
        <end position="471"/>
    </location>
</feature>
<keyword evidence="13" id="KW-1003">Cell membrane</keyword>
<dbReference type="CTD" id="10188"/>
<evidence type="ECO:0000256" key="40">
    <source>
        <dbReference type="PROSITE-ProRule" id="PRU00192"/>
    </source>
</evidence>
<proteinExistence type="inferred from homology"/>
<evidence type="ECO:0000256" key="36">
    <source>
        <dbReference type="ARBA" id="ARBA00072244"/>
    </source>
</evidence>
<dbReference type="InterPro" id="IPR015940">
    <property type="entry name" value="UBA"/>
</dbReference>
<protein>
    <recommendedName>
        <fullName evidence="36">Activated CDC42 kinase 1</fullName>
        <ecNumber evidence="10">2.7.10.2</ecNumber>
        <ecNumber evidence="11">2.7.11.1</ecNumber>
    </recommendedName>
    <alternativeName>
        <fullName evidence="37">Tyrosine kinase non-receptor protein 2</fullName>
    </alternativeName>
</protein>
<evidence type="ECO:0000256" key="6">
    <source>
        <dbReference type="ARBA" id="ARBA00004236"/>
    </source>
</evidence>
<evidence type="ECO:0000256" key="3">
    <source>
        <dbReference type="ARBA" id="ARBA00004132"/>
    </source>
</evidence>
<feature type="region of interest" description="Disordered" evidence="42">
    <location>
        <begin position="1156"/>
        <end position="1181"/>
    </location>
</feature>
<dbReference type="GO" id="GO:0030136">
    <property type="term" value="C:clathrin-coated vesicle"/>
    <property type="evidence" value="ECO:0007669"/>
    <property type="project" value="UniProtKB-SubCell"/>
</dbReference>
<dbReference type="CDD" id="cd05040">
    <property type="entry name" value="PTKc_Ack_like"/>
    <property type="match status" value="1"/>
</dbReference>
<feature type="compositionally biased region" description="Low complexity" evidence="42">
    <location>
        <begin position="915"/>
        <end position="964"/>
    </location>
</feature>
<dbReference type="SMART" id="SM00326">
    <property type="entry name" value="SH3"/>
    <property type="match status" value="1"/>
</dbReference>
<sequence>MGERGAWLFSRRVAGGSSSSSSRGSSSSGRSELSGCGYSGGVRDARGLGPRGPELWGDAARVKRGRDKGADPDTGPRDRDQLGLLGGARREMLPDESSEWLHELLQEVQLEQFFLRVRDQLNVTRPEHFDYVKSDDLEKIGMGKPGQRRLWEAVKRRRTLYKRKTWMPKVFIGKQSECPSHPSLTFRKVSPTPGGQEPPPQSLTCLINEKELRLLEKLGDGSFGVVRRGEWCSPSGQLVPVAVKCLKTDMLSAPEALEDFVKEVNTMHMLDHPNLIRLYGVILTYPMKMVTELAPLGSLLDRLRRNQGRFLLSTLCRYAVQVATGMSYLETRRYIHRDLAARNILLAASDLVKIGDFGLMRALPQNDDHYVMSEHRKVPFAWCAPESLKTRTFSHASDTWMFGITLWEMFTYGQEPWVGLNGSQILHKIDKEGERLPKPEDCPQDIYNVLLQCWAHRPGDRPTFMALKDFLKEAQPTEMRALQDFHEAEKLSIQVNDVITVLEGRAENYWWRGQNKRTLQVGPFPRNVVTAVAGLSAHDISLPLKNSFIHTGHGAVRPENSWGHPDRIDDLYLGNPMEPPDVLQGAMLPTSLPGRVRKEPPPRPPQPAIMGSSPLYDPVAAEEIGEIVPSAARDSGGAGGGGGSVPPATGGGGGGGGGGESSGARKLNLRRLALPRPHRGAARPSARVAAVPSERSRDRTMSAFCEEVSLIDLSDEGPAPPRPRSALPSLSAGSGCLLGNSPPASPTRSLPRPLHPISLLGRELRSPDGAPPYDCVPHEDERDACRGDAGFAPDGPAAGSGRGSPWPRDGPASPAARGEANLAFEAEAPARRPRDDRGTGAGERGGGPDPRQAVELFAELQRECMASLELPANPCLLPPSVFAARSSLSSTPRLPPRAPLEPDATAPRGGGWGGRASAAPRLPPRESASSLPASSLPASSLPASSLPASSLPASSLPASRTPSPCGFPAGPPADRRGSVSSASYPRPTIGAGGVGGGGGGGLGLFLPLSRSHSELSCAREGTTPDLFPESLGASGARGPCILPIMRDGKQVSSTHYYLLPEQPGGVPGGGGGASGVGAVGAAGEAGGASHFPGAGGGHRHGDARRPVMAAVRPLGMEERGGGGGGGVVVATPTVAPPPDARALRLALPSARATAAGVGAVGQRGQRSGGAGGSFGAAADPQTPQDKIGQVQLLVHGVTTDECQAALQAHLWDVPRAVHYLKVEQLFCLGLKSRAECERILEKFDWNLELASSFLLGHYSSLRYRR</sequence>
<keyword evidence="46" id="KW-1185">Reference proteome</keyword>
<dbReference type="GO" id="GO:0005768">
    <property type="term" value="C:endosome"/>
    <property type="evidence" value="ECO:0007669"/>
    <property type="project" value="UniProtKB-SubCell"/>
</dbReference>
<feature type="compositionally biased region" description="Gly residues" evidence="42">
    <location>
        <begin position="1158"/>
        <end position="1174"/>
    </location>
</feature>
<keyword evidence="16" id="KW-0723">Serine/threonine-protein kinase</keyword>
<evidence type="ECO:0000256" key="32">
    <source>
        <dbReference type="ARBA" id="ARBA00023329"/>
    </source>
</evidence>
<evidence type="ECO:0000313" key="47">
    <source>
        <dbReference type="RefSeq" id="XP_032824012.1"/>
    </source>
</evidence>
<name>A0AAJ7TWP7_PETMA</name>
<evidence type="ECO:0000256" key="16">
    <source>
        <dbReference type="ARBA" id="ARBA00022527"/>
    </source>
</evidence>
<evidence type="ECO:0000256" key="30">
    <source>
        <dbReference type="ARBA" id="ARBA00023176"/>
    </source>
</evidence>
<evidence type="ECO:0000256" key="20">
    <source>
        <dbReference type="ARBA" id="ARBA00022723"/>
    </source>
</evidence>
<keyword evidence="22" id="KW-0967">Endosome</keyword>
<dbReference type="PROSITE" id="PS50002">
    <property type="entry name" value="SH3"/>
    <property type="match status" value="1"/>
</dbReference>
<feature type="compositionally biased region" description="Basic and acidic residues" evidence="42">
    <location>
        <begin position="776"/>
        <end position="786"/>
    </location>
</feature>
<evidence type="ECO:0000256" key="22">
    <source>
        <dbReference type="ARBA" id="ARBA00022753"/>
    </source>
</evidence>
<dbReference type="GO" id="GO:0030659">
    <property type="term" value="C:cytoplasmic vesicle membrane"/>
    <property type="evidence" value="ECO:0007669"/>
    <property type="project" value="UniProtKB-SubCell"/>
</dbReference>
<keyword evidence="20" id="KW-0479">Metal-binding</keyword>
<dbReference type="InterPro" id="IPR001245">
    <property type="entry name" value="Ser-Thr/Tyr_kinase_cat_dom"/>
</dbReference>
<dbReference type="EC" id="2.7.11.1" evidence="11"/>